<dbReference type="EMBL" id="BAAAVI010000002">
    <property type="protein sequence ID" value="GAA2848123.1"/>
    <property type="molecule type" value="Genomic_DNA"/>
</dbReference>
<dbReference type="InterPro" id="IPR000873">
    <property type="entry name" value="AMP-dep_synth/lig_dom"/>
</dbReference>
<reference evidence="4 5" key="1">
    <citation type="journal article" date="2019" name="Int. J. Syst. Evol. Microbiol.">
        <title>The Global Catalogue of Microorganisms (GCM) 10K type strain sequencing project: providing services to taxonomists for standard genome sequencing and annotation.</title>
        <authorList>
            <consortium name="The Broad Institute Genomics Platform"/>
            <consortium name="The Broad Institute Genome Sequencing Center for Infectious Disease"/>
            <person name="Wu L."/>
            <person name="Ma J."/>
        </authorList>
    </citation>
    <scope>NUCLEOTIDE SEQUENCE [LARGE SCALE GENOMIC DNA]</scope>
    <source>
        <strain evidence="4 5">JCM 6242</strain>
    </source>
</reference>
<sequence>MIPQIEVSDDLVRTLHGIAGINPDRPALTFVDYGASRDGVAITLSYGELDRRVRALAVRLTGEFDAGSPAAILCPHGPDYVVAFLGCLYAGLVAVPVFPPDQFRGNLGLTAILADCRPRCLLTTTAAKGDVAALPVPGAPPLVVVDEEQDDAGRWAAPDLEAQPLAYLQYTSGSTRAPSGVRITHRNLMTAVAQMRERWEYTQDNVGVSWLPYFHDMGLVSGIALPLGSGGHAVHLTPYAFIQRPYRWLRLISEYRADWSAAPNFALDLCVRRVTEEQKKRLDLSNLGVLCNGAEPIRLSSLEAFSAAFSGTGFTHRAHASGYGLAEATLTLTASTGQVVLGTFDRAALGVGRVRPCAEDDPMAWRIVSSGTPLSGVEVRVVDPVTRAAAPPGATGEIWARGPNIGDGYWDRPGRTAEVFGGRLAGADGRWLRTGDVGFLHEGELYVTGRIKDLIIVDGRNHYAADLEVTVERADPEMRPRNVAAFGVDGEGEGGERLVVLAELRHDVIAAPDRHERFLRAARRALATHHGVEPHDLVLVPPGALPRTTSGKVRRGTCRERYLDGAFSRPEDL</sequence>
<dbReference type="Gene3D" id="3.30.300.30">
    <property type="match status" value="1"/>
</dbReference>
<accession>A0ABN3VR77</accession>
<evidence type="ECO:0000256" key="2">
    <source>
        <dbReference type="ARBA" id="ARBA00022598"/>
    </source>
</evidence>
<dbReference type="CDD" id="cd05931">
    <property type="entry name" value="FAAL"/>
    <property type="match status" value="1"/>
</dbReference>
<evidence type="ECO:0000313" key="4">
    <source>
        <dbReference type="EMBL" id="GAA2848123.1"/>
    </source>
</evidence>
<gene>
    <name evidence="4" type="ORF">GCM10010517_05310</name>
</gene>
<dbReference type="Pfam" id="PF00501">
    <property type="entry name" value="AMP-binding"/>
    <property type="match status" value="1"/>
</dbReference>
<evidence type="ECO:0000259" key="3">
    <source>
        <dbReference type="Pfam" id="PF00501"/>
    </source>
</evidence>
<dbReference type="RefSeq" id="WP_344967388.1">
    <property type="nucleotide sequence ID" value="NZ_BAAAVI010000002.1"/>
</dbReference>
<proteinExistence type="inferred from homology"/>
<organism evidence="4 5">
    <name type="scientific">Streptosporangium fragile</name>
    <dbReference type="NCBI Taxonomy" id="46186"/>
    <lineage>
        <taxon>Bacteria</taxon>
        <taxon>Bacillati</taxon>
        <taxon>Actinomycetota</taxon>
        <taxon>Actinomycetes</taxon>
        <taxon>Streptosporangiales</taxon>
        <taxon>Streptosporangiaceae</taxon>
        <taxon>Streptosporangium</taxon>
    </lineage>
</organism>
<dbReference type="SUPFAM" id="SSF56801">
    <property type="entry name" value="Acetyl-CoA synthetase-like"/>
    <property type="match status" value="1"/>
</dbReference>
<comment type="caution">
    <text evidence="4">The sequence shown here is derived from an EMBL/GenBank/DDBJ whole genome shotgun (WGS) entry which is preliminary data.</text>
</comment>
<protein>
    <submittedName>
        <fullName evidence="4">Fatty acyl-AMP ligase</fullName>
    </submittedName>
</protein>
<evidence type="ECO:0000256" key="1">
    <source>
        <dbReference type="ARBA" id="ARBA00006432"/>
    </source>
</evidence>
<dbReference type="InterPro" id="IPR040097">
    <property type="entry name" value="FAAL/FAAC"/>
</dbReference>
<dbReference type="GO" id="GO:0016874">
    <property type="term" value="F:ligase activity"/>
    <property type="evidence" value="ECO:0007669"/>
    <property type="project" value="UniProtKB-KW"/>
</dbReference>
<feature type="domain" description="AMP-dependent synthetase/ligase" evidence="3">
    <location>
        <begin position="22"/>
        <end position="410"/>
    </location>
</feature>
<dbReference type="InterPro" id="IPR042099">
    <property type="entry name" value="ANL_N_sf"/>
</dbReference>
<dbReference type="InterPro" id="IPR045851">
    <property type="entry name" value="AMP-bd_C_sf"/>
</dbReference>
<dbReference type="PANTHER" id="PTHR22754">
    <property type="entry name" value="DISCO-INTERACTING PROTEIN 2 DIP2 -RELATED"/>
    <property type="match status" value="1"/>
</dbReference>
<dbReference type="Gene3D" id="3.40.50.12780">
    <property type="entry name" value="N-terminal domain of ligase-like"/>
    <property type="match status" value="1"/>
</dbReference>
<comment type="similarity">
    <text evidence="1">Belongs to the ATP-dependent AMP-binding enzyme family.</text>
</comment>
<keyword evidence="2 4" id="KW-0436">Ligase</keyword>
<dbReference type="PANTHER" id="PTHR22754:SF32">
    <property type="entry name" value="DISCO-INTERACTING PROTEIN 2"/>
    <property type="match status" value="1"/>
</dbReference>
<evidence type="ECO:0000313" key="5">
    <source>
        <dbReference type="Proteomes" id="UP001500831"/>
    </source>
</evidence>
<dbReference type="Proteomes" id="UP001500831">
    <property type="component" value="Unassembled WGS sequence"/>
</dbReference>
<keyword evidence="5" id="KW-1185">Reference proteome</keyword>
<name>A0ABN3VR77_9ACTN</name>